<organism evidence="2 3">
    <name type="scientific">Flammeovirga kamogawensis</name>
    <dbReference type="NCBI Taxonomy" id="373891"/>
    <lineage>
        <taxon>Bacteria</taxon>
        <taxon>Pseudomonadati</taxon>
        <taxon>Bacteroidota</taxon>
        <taxon>Cytophagia</taxon>
        <taxon>Cytophagales</taxon>
        <taxon>Flammeovirgaceae</taxon>
        <taxon>Flammeovirga</taxon>
    </lineage>
</organism>
<evidence type="ECO:0000313" key="2">
    <source>
        <dbReference type="EMBL" id="QWG09417.1"/>
    </source>
</evidence>
<proteinExistence type="predicted"/>
<dbReference type="EMBL" id="CP076129">
    <property type="protein sequence ID" value="QWG09417.1"/>
    <property type="molecule type" value="Genomic_DNA"/>
</dbReference>
<accession>A0ABX8H1Z2</accession>
<evidence type="ECO:0008006" key="4">
    <source>
        <dbReference type="Google" id="ProtNLM"/>
    </source>
</evidence>
<protein>
    <recommendedName>
        <fullName evidence="4">Lipoprotein</fullName>
    </recommendedName>
</protein>
<evidence type="ECO:0000313" key="3">
    <source>
        <dbReference type="Proteomes" id="UP000682802"/>
    </source>
</evidence>
<sequence>MRKILLVLAACVAVSCNNKEQNNNSSNTLPQSEVTQEQSETPELIQVGDSNNDVQKKLKKMSVFTGAQVNVDTLLDNFYGENVLEYHLIPKGEKAADLNVVVAKNEFKFMQMLMQHVENTDPANKARYYKGIKQNLVSGLNSGSISVINNKFMKFKNEGQTWYSVWYLSEDKATGVQDYYAIMVPEKEYDYLVYRERLLHKDTQHSIELLIDFKS</sequence>
<dbReference type="PROSITE" id="PS51257">
    <property type="entry name" value="PROKAR_LIPOPROTEIN"/>
    <property type="match status" value="1"/>
</dbReference>
<dbReference type="Proteomes" id="UP000682802">
    <property type="component" value="Chromosome 2"/>
</dbReference>
<keyword evidence="3" id="KW-1185">Reference proteome</keyword>
<reference evidence="2 3" key="1">
    <citation type="submission" date="2021-05" db="EMBL/GenBank/DDBJ databases">
        <title>Comparative genomic studies on the polysaccharide-degrading batcterial strains of the Flammeovirga genus.</title>
        <authorList>
            <person name="Zewei F."/>
            <person name="Zheng Z."/>
            <person name="Yu L."/>
            <person name="Ruyue G."/>
            <person name="Yanhong M."/>
            <person name="Yuanyuan C."/>
            <person name="Jingyan G."/>
            <person name="Wenjun H."/>
        </authorList>
    </citation>
    <scope>NUCLEOTIDE SEQUENCE [LARGE SCALE GENOMIC DNA]</scope>
    <source>
        <strain evidence="2 3">YS10</strain>
    </source>
</reference>
<gene>
    <name evidence="2" type="ORF">KM029_22685</name>
</gene>
<dbReference type="RefSeq" id="WP_144076092.1">
    <property type="nucleotide sequence ID" value="NZ_CP076129.1"/>
</dbReference>
<feature type="compositionally biased region" description="Polar residues" evidence="1">
    <location>
        <begin position="28"/>
        <end position="41"/>
    </location>
</feature>
<evidence type="ECO:0000256" key="1">
    <source>
        <dbReference type="SAM" id="MobiDB-lite"/>
    </source>
</evidence>
<feature type="region of interest" description="Disordered" evidence="1">
    <location>
        <begin position="20"/>
        <end position="41"/>
    </location>
</feature>
<name>A0ABX8H1Z2_9BACT</name>